<reference evidence="1 2" key="1">
    <citation type="journal article" date="2018" name="Mol. Biol. Evol.">
        <title>Broad Genomic Sampling Reveals a Smut Pathogenic Ancestry of the Fungal Clade Ustilaginomycotina.</title>
        <authorList>
            <person name="Kijpornyongpan T."/>
            <person name="Mondo S.J."/>
            <person name="Barry K."/>
            <person name="Sandor L."/>
            <person name="Lee J."/>
            <person name="Lipzen A."/>
            <person name="Pangilinan J."/>
            <person name="LaButti K."/>
            <person name="Hainaut M."/>
            <person name="Henrissat B."/>
            <person name="Grigoriev I.V."/>
            <person name="Spatafora J.W."/>
            <person name="Aime M.C."/>
        </authorList>
    </citation>
    <scope>NUCLEOTIDE SEQUENCE [LARGE SCALE GENOMIC DNA]</scope>
    <source>
        <strain evidence="1 2">SA 807</strain>
    </source>
</reference>
<protein>
    <submittedName>
        <fullName evidence="1">Uncharacterized protein</fullName>
    </submittedName>
</protein>
<proteinExistence type="predicted"/>
<organism evidence="1 2">
    <name type="scientific">Violaceomyces palustris</name>
    <dbReference type="NCBI Taxonomy" id="1673888"/>
    <lineage>
        <taxon>Eukaryota</taxon>
        <taxon>Fungi</taxon>
        <taxon>Dikarya</taxon>
        <taxon>Basidiomycota</taxon>
        <taxon>Ustilaginomycotina</taxon>
        <taxon>Ustilaginomycetes</taxon>
        <taxon>Violaceomycetales</taxon>
        <taxon>Violaceomycetaceae</taxon>
        <taxon>Violaceomyces</taxon>
    </lineage>
</organism>
<gene>
    <name evidence="1" type="ORF">IE53DRAFT_13667</name>
</gene>
<name>A0ACD0P2E9_9BASI</name>
<dbReference type="Proteomes" id="UP000245626">
    <property type="component" value="Unassembled WGS sequence"/>
</dbReference>
<evidence type="ECO:0000313" key="2">
    <source>
        <dbReference type="Proteomes" id="UP000245626"/>
    </source>
</evidence>
<accession>A0ACD0P2E9</accession>
<evidence type="ECO:0000313" key="1">
    <source>
        <dbReference type="EMBL" id="PWN52185.1"/>
    </source>
</evidence>
<keyword evidence="2" id="KW-1185">Reference proteome</keyword>
<dbReference type="EMBL" id="KZ819791">
    <property type="protein sequence ID" value="PWN52185.1"/>
    <property type="molecule type" value="Genomic_DNA"/>
</dbReference>
<sequence length="114" mass="12195">MVVLYPNPHPRSFSFFFLLCRTSGVHLSPPLPSPEMKPPSASCPKGLLPSERFLGSDPDSPESPNLGHHTHAEDGGGGGCDGDFRRIGRGTGWGHFTASSNRFRSEKGYEVAGG</sequence>